<reference evidence="5" key="1">
    <citation type="submission" date="2017-02" db="EMBL/GenBank/DDBJ databases">
        <authorList>
            <person name="Varghese N."/>
            <person name="Submissions S."/>
        </authorList>
    </citation>
    <scope>NUCLEOTIDE SEQUENCE [LARGE SCALE GENOMIC DNA]</scope>
    <source>
        <strain evidence="5">R11H</strain>
    </source>
</reference>
<dbReference type="SUPFAM" id="SSF51735">
    <property type="entry name" value="NAD(P)-binding Rossmann-fold domains"/>
    <property type="match status" value="1"/>
</dbReference>
<evidence type="ECO:0000256" key="1">
    <source>
        <dbReference type="ARBA" id="ARBA00023002"/>
    </source>
</evidence>
<dbReference type="PANTHER" id="PTHR43333">
    <property type="entry name" value="2-HACID_DH_C DOMAIN-CONTAINING PROTEIN"/>
    <property type="match status" value="1"/>
</dbReference>
<evidence type="ECO:0000259" key="3">
    <source>
        <dbReference type="Pfam" id="PF02826"/>
    </source>
</evidence>
<protein>
    <submittedName>
        <fullName evidence="4">Phosphoglycerate dehydrogenase</fullName>
    </submittedName>
</protein>
<gene>
    <name evidence="4" type="ORF">SAMN06295937_10656</name>
</gene>
<dbReference type="OrthoDB" id="9787219at2"/>
<keyword evidence="2" id="KW-0520">NAD</keyword>
<sequence length="314" mass="32855">MTRPLIAAVQLPEAAARSWLDGVENLDLRVTGADLSALDADVECLVLAPESHGGKLIAPPQWPGAVRWVQLLSTGTDGYPQWVFEGVTVSTMHGVNAAAVAEFALAAILSAARRIPEIWAESASWESRQGTDLADAIIGIVGFGAIGEAIASRAAAFGMHVQAIRASDAPMPAYVRRASSIGDLFASSDHVVLALPSSAATARLVDAALLDKAKDGLHLVNVARGDLVDESALLAALDRGKIALATLDVLAQEPPPHDHPLLQHPRARVSSHLAANTPGAIQGIARRIRKNIEAFRGGAPLEGLLKPDARQKAA</sequence>
<keyword evidence="5" id="KW-1185">Reference proteome</keyword>
<evidence type="ECO:0000313" key="4">
    <source>
        <dbReference type="EMBL" id="SKC05171.1"/>
    </source>
</evidence>
<dbReference type="RefSeq" id="WP_079640269.1">
    <property type="nucleotide sequence ID" value="NZ_FUYP01000065.1"/>
</dbReference>
<dbReference type="InterPro" id="IPR006140">
    <property type="entry name" value="D-isomer_DH_NAD-bd"/>
</dbReference>
<keyword evidence="1" id="KW-0560">Oxidoreductase</keyword>
<dbReference type="AlphaFoldDB" id="A0A1T5GA39"/>
<evidence type="ECO:0000313" key="5">
    <source>
        <dbReference type="Proteomes" id="UP000190044"/>
    </source>
</evidence>
<dbReference type="Pfam" id="PF02826">
    <property type="entry name" value="2-Hacid_dh_C"/>
    <property type="match status" value="1"/>
</dbReference>
<dbReference type="Proteomes" id="UP000190044">
    <property type="component" value="Unassembled WGS sequence"/>
</dbReference>
<dbReference type="PANTHER" id="PTHR43333:SF1">
    <property type="entry name" value="D-ISOMER SPECIFIC 2-HYDROXYACID DEHYDROGENASE NAD-BINDING DOMAIN-CONTAINING PROTEIN"/>
    <property type="match status" value="1"/>
</dbReference>
<dbReference type="GO" id="GO:0016491">
    <property type="term" value="F:oxidoreductase activity"/>
    <property type="evidence" value="ECO:0007669"/>
    <property type="project" value="UniProtKB-KW"/>
</dbReference>
<dbReference type="Gene3D" id="3.40.50.720">
    <property type="entry name" value="NAD(P)-binding Rossmann-like Domain"/>
    <property type="match status" value="2"/>
</dbReference>
<name>A0A1T5GA39_9SPHN</name>
<accession>A0A1T5GA39</accession>
<dbReference type="InterPro" id="IPR036291">
    <property type="entry name" value="NAD(P)-bd_dom_sf"/>
</dbReference>
<feature type="domain" description="D-isomer specific 2-hydroxyacid dehydrogenase NAD-binding" evidence="3">
    <location>
        <begin position="105"/>
        <end position="274"/>
    </location>
</feature>
<proteinExistence type="predicted"/>
<dbReference type="EMBL" id="FUYP01000065">
    <property type="protein sequence ID" value="SKC05171.1"/>
    <property type="molecule type" value="Genomic_DNA"/>
</dbReference>
<organism evidence="4 5">
    <name type="scientific">Sphingopyxis flava</name>
    <dbReference type="NCBI Taxonomy" id="1507287"/>
    <lineage>
        <taxon>Bacteria</taxon>
        <taxon>Pseudomonadati</taxon>
        <taxon>Pseudomonadota</taxon>
        <taxon>Alphaproteobacteria</taxon>
        <taxon>Sphingomonadales</taxon>
        <taxon>Sphingomonadaceae</taxon>
        <taxon>Sphingopyxis</taxon>
    </lineage>
</organism>
<dbReference type="GO" id="GO:0051287">
    <property type="term" value="F:NAD binding"/>
    <property type="evidence" value="ECO:0007669"/>
    <property type="project" value="InterPro"/>
</dbReference>
<evidence type="ECO:0000256" key="2">
    <source>
        <dbReference type="ARBA" id="ARBA00023027"/>
    </source>
</evidence>